<proteinExistence type="predicted"/>
<reference evidence="2" key="3">
    <citation type="submission" date="2025-09" db="UniProtKB">
        <authorList>
            <consortium name="Ensembl"/>
        </authorList>
    </citation>
    <scope>IDENTIFICATION</scope>
</reference>
<dbReference type="PANTHER" id="PTHR32193">
    <property type="entry name" value="REGULATOR OF CELL CYCLE RGCC"/>
    <property type="match status" value="1"/>
</dbReference>
<dbReference type="InParanoid" id="H0Z3H7"/>
<name>H0Z3H7_TAEGU</name>
<evidence type="ECO:0008006" key="4">
    <source>
        <dbReference type="Google" id="ProtNLM"/>
    </source>
</evidence>
<reference evidence="2 3" key="1">
    <citation type="journal article" date="2010" name="Nature">
        <title>The genome of a songbird.</title>
        <authorList>
            <person name="Warren W.C."/>
            <person name="Clayton D.F."/>
            <person name="Ellegren H."/>
            <person name="Arnold A.P."/>
            <person name="Hillier L.W."/>
            <person name="Kunstner A."/>
            <person name="Searle S."/>
            <person name="White S."/>
            <person name="Vilella A.J."/>
            <person name="Fairley S."/>
            <person name="Heger A."/>
            <person name="Kong L."/>
            <person name="Ponting C.P."/>
            <person name="Jarvis E.D."/>
            <person name="Mello C.V."/>
            <person name="Minx P."/>
            <person name="Lovell P."/>
            <person name="Velho T.A."/>
            <person name="Ferris M."/>
            <person name="Balakrishnan C.N."/>
            <person name="Sinha S."/>
            <person name="Blatti C."/>
            <person name="London S.E."/>
            <person name="Li Y."/>
            <person name="Lin Y.C."/>
            <person name="George J."/>
            <person name="Sweedler J."/>
            <person name="Southey B."/>
            <person name="Gunaratne P."/>
            <person name="Watson M."/>
            <person name="Nam K."/>
            <person name="Backstrom N."/>
            <person name="Smeds L."/>
            <person name="Nabholz B."/>
            <person name="Itoh Y."/>
            <person name="Whitney O."/>
            <person name="Pfenning A.R."/>
            <person name="Howard J."/>
            <person name="Volker M."/>
            <person name="Skinner B.M."/>
            <person name="Griffin D.K."/>
            <person name="Ye L."/>
            <person name="McLaren W.M."/>
            <person name="Flicek P."/>
            <person name="Quesada V."/>
            <person name="Velasco G."/>
            <person name="Lopez-Otin C."/>
            <person name="Puente X.S."/>
            <person name="Olender T."/>
            <person name="Lancet D."/>
            <person name="Smit A.F."/>
            <person name="Hubley R."/>
            <person name="Konkel M.K."/>
            <person name="Walker J.A."/>
            <person name="Batzer M.A."/>
            <person name="Gu W."/>
            <person name="Pollock D.D."/>
            <person name="Chen L."/>
            <person name="Cheng Z."/>
            <person name="Eichler E.E."/>
            <person name="Stapley J."/>
            <person name="Slate J."/>
            <person name="Ekblom R."/>
            <person name="Birkhead T."/>
            <person name="Burke T."/>
            <person name="Burt D."/>
            <person name="Scharff C."/>
            <person name="Adam I."/>
            <person name="Richard H."/>
            <person name="Sultan M."/>
            <person name="Soldatov A."/>
            <person name="Lehrach H."/>
            <person name="Edwards S.V."/>
            <person name="Yang S.P."/>
            <person name="Li X."/>
            <person name="Graves T."/>
            <person name="Fulton L."/>
            <person name="Nelson J."/>
            <person name="Chinwalla A."/>
            <person name="Hou S."/>
            <person name="Mardis E.R."/>
            <person name="Wilson R.K."/>
        </authorList>
    </citation>
    <scope>NUCLEOTIDE SEQUENCE [LARGE SCALE GENOMIC DNA]</scope>
</reference>
<dbReference type="AlphaFoldDB" id="H0Z3H7"/>
<dbReference type="HOGENOM" id="CLU_154700_1_0_1"/>
<protein>
    <recommendedName>
        <fullName evidence="4">RGCC protein</fullName>
    </recommendedName>
</protein>
<dbReference type="GO" id="GO:0051726">
    <property type="term" value="P:regulation of cell cycle"/>
    <property type="evidence" value="ECO:0007669"/>
    <property type="project" value="InterPro"/>
</dbReference>
<evidence type="ECO:0000313" key="2">
    <source>
        <dbReference type="Ensembl" id="ENSTGUP00000005121.2"/>
    </source>
</evidence>
<dbReference type="InterPro" id="IPR029252">
    <property type="entry name" value="RGCC"/>
</dbReference>
<accession>H0Z3H7</accession>
<feature type="compositionally biased region" description="Pro residues" evidence="1">
    <location>
        <begin position="1"/>
        <end position="11"/>
    </location>
</feature>
<organism evidence="2 3">
    <name type="scientific">Taeniopygia guttata</name>
    <name type="common">Zebra finch</name>
    <name type="synonym">Poephila guttata</name>
    <dbReference type="NCBI Taxonomy" id="59729"/>
    <lineage>
        <taxon>Eukaryota</taxon>
        <taxon>Metazoa</taxon>
        <taxon>Chordata</taxon>
        <taxon>Craniata</taxon>
        <taxon>Vertebrata</taxon>
        <taxon>Euteleostomi</taxon>
        <taxon>Archelosauria</taxon>
        <taxon>Archosauria</taxon>
        <taxon>Dinosauria</taxon>
        <taxon>Saurischia</taxon>
        <taxon>Theropoda</taxon>
        <taxon>Coelurosauria</taxon>
        <taxon>Aves</taxon>
        <taxon>Neognathae</taxon>
        <taxon>Neoaves</taxon>
        <taxon>Telluraves</taxon>
        <taxon>Australaves</taxon>
        <taxon>Passeriformes</taxon>
        <taxon>Passeroidea</taxon>
        <taxon>Estrildidae</taxon>
        <taxon>Estrildinae</taxon>
        <taxon>Taeniopygia</taxon>
    </lineage>
</organism>
<dbReference type="Pfam" id="PF15151">
    <property type="entry name" value="RGCC"/>
    <property type="match status" value="1"/>
</dbReference>
<keyword evidence="3" id="KW-1185">Reference proteome</keyword>
<evidence type="ECO:0000256" key="1">
    <source>
        <dbReference type="SAM" id="MobiDB-lite"/>
    </source>
</evidence>
<evidence type="ECO:0000313" key="3">
    <source>
        <dbReference type="Proteomes" id="UP000007754"/>
    </source>
</evidence>
<dbReference type="Proteomes" id="UP000007754">
    <property type="component" value="Chromosome 4A"/>
</dbReference>
<dbReference type="Ensembl" id="ENSTGUT00000005171.2">
    <property type="protein sequence ID" value="ENSTGUP00000005121.2"/>
    <property type="gene ID" value="ENSTGUG00000004980.2"/>
</dbReference>
<dbReference type="PANTHER" id="PTHR32193:SF5">
    <property type="entry name" value="RGCC PROTEIN"/>
    <property type="match status" value="1"/>
</dbReference>
<feature type="region of interest" description="Disordered" evidence="1">
    <location>
        <begin position="1"/>
        <end position="25"/>
    </location>
</feature>
<reference evidence="2" key="2">
    <citation type="submission" date="2025-08" db="UniProtKB">
        <authorList>
            <consortium name="Ensembl"/>
        </authorList>
    </citation>
    <scope>IDENTIFICATION</scope>
</reference>
<sequence length="140" mass="15108">AEPPAAPPSPGAGPKAAGAEREAPGELSELLREFEEVMEDFARGPASQYQQHLEELKRKAGQRVYDSGIDELESESGAGREEPWGGWCLPGWELRAKLGDTQELEEFIADLDKALEGTCPALIPVLPRGGDTWAGLPRCP</sequence>
<dbReference type="GeneTree" id="ENSGT00390000011709"/>
<dbReference type="OMA" id="EVCQYEQ"/>